<feature type="modified residue" description="N6-(pyridoxal phosphate)lysine" evidence="11">
    <location>
        <position position="205"/>
    </location>
</feature>
<feature type="binding site" evidence="11">
    <location>
        <position position="240"/>
    </location>
    <ligand>
        <name>pyridoxal 5'-phosphate</name>
        <dbReference type="ChEBI" id="CHEBI:597326"/>
    </ligand>
</feature>
<sequence>MKQTRKIYLDNAATTPVHAEVVKVMQACLADIFGNPSSIHSFGREAKEVMEKARDSVASLLGSRNEEIVFTSGGTESDNSAIKGVAFANKDKGNHIITSTVEHHAVIETCRFLETQGFKITYLPVDGSGLVDPGSVKKAVTDKTVLISIMHANNEIGTIEPVEEIGRIAREKGIYFHTDAVQTAGHIPINLKELPVDLLSVSAHKLYGPKGIGALYIRKGVKMAAFIHGGEQERNRRAGTENIPGIAGFGKAAEIAKKEMQTEMKRQAALRDKMISGILKKIEKTRLNGHPTRRLPNNVSMSIEYVEGESILLNLDLAGIAASSGSACSSGSLEPSHVLLAAGIPPEVARCSIRFTLGRYTTDGEIEQVLQILPGIIMKLRKMSPLFKDSH</sequence>
<comment type="caution">
    <text evidence="14">The sequence shown here is derived from an EMBL/GenBank/DDBJ whole genome shotgun (WGS) entry which is preliminary data.</text>
</comment>
<keyword evidence="5 11" id="KW-0001">2Fe-2S</keyword>
<dbReference type="GO" id="GO:1990221">
    <property type="term" value="C:L-cysteine desulfurase complex"/>
    <property type="evidence" value="ECO:0007669"/>
    <property type="project" value="UniProtKB-ARBA"/>
</dbReference>
<evidence type="ECO:0000256" key="10">
    <source>
        <dbReference type="ARBA" id="ARBA00050776"/>
    </source>
</evidence>
<dbReference type="Gene3D" id="3.90.1150.10">
    <property type="entry name" value="Aspartate Aminotransferase, domain 1"/>
    <property type="match status" value="1"/>
</dbReference>
<evidence type="ECO:0000256" key="3">
    <source>
        <dbReference type="ARBA" id="ARBA00022490"/>
    </source>
</evidence>
<dbReference type="NCBIfam" id="NF002806">
    <property type="entry name" value="PRK02948.1"/>
    <property type="match status" value="1"/>
</dbReference>
<keyword evidence="3 11" id="KW-0963">Cytoplasm</keyword>
<dbReference type="FunFam" id="3.40.640.10:FF:000003">
    <property type="entry name" value="Cysteine desulfurase IscS"/>
    <property type="match status" value="1"/>
</dbReference>
<evidence type="ECO:0000256" key="2">
    <source>
        <dbReference type="ARBA" id="ARBA00006490"/>
    </source>
</evidence>
<evidence type="ECO:0000256" key="11">
    <source>
        <dbReference type="HAMAP-Rule" id="MF_00331"/>
    </source>
</evidence>
<evidence type="ECO:0000256" key="5">
    <source>
        <dbReference type="ARBA" id="ARBA00022714"/>
    </source>
</evidence>
<dbReference type="GO" id="GO:0006520">
    <property type="term" value="P:amino acid metabolic process"/>
    <property type="evidence" value="ECO:0007669"/>
    <property type="project" value="InterPro"/>
</dbReference>
<dbReference type="GO" id="GO:0051537">
    <property type="term" value="F:2 iron, 2 sulfur cluster binding"/>
    <property type="evidence" value="ECO:0007669"/>
    <property type="project" value="UniProtKB-UniRule"/>
</dbReference>
<keyword evidence="8 11" id="KW-0408">Iron</keyword>
<comment type="cofactor">
    <cofactor evidence="1 11 12">
        <name>pyridoxal 5'-phosphate</name>
        <dbReference type="ChEBI" id="CHEBI:597326"/>
    </cofactor>
</comment>
<evidence type="ECO:0000256" key="9">
    <source>
        <dbReference type="ARBA" id="ARBA00023014"/>
    </source>
</evidence>
<dbReference type="GO" id="GO:0044571">
    <property type="term" value="P:[2Fe-2S] cluster assembly"/>
    <property type="evidence" value="ECO:0007669"/>
    <property type="project" value="UniProtKB-UniRule"/>
</dbReference>
<dbReference type="GO" id="GO:0030170">
    <property type="term" value="F:pyridoxal phosphate binding"/>
    <property type="evidence" value="ECO:0007669"/>
    <property type="project" value="UniProtKB-UniRule"/>
</dbReference>
<dbReference type="Pfam" id="PF00266">
    <property type="entry name" value="Aminotran_5"/>
    <property type="match status" value="1"/>
</dbReference>
<dbReference type="UniPathway" id="UPA00266"/>
<dbReference type="PANTHER" id="PTHR11601">
    <property type="entry name" value="CYSTEINE DESULFURYLASE FAMILY MEMBER"/>
    <property type="match status" value="1"/>
</dbReference>
<dbReference type="EC" id="2.8.1.7" evidence="11"/>
<dbReference type="InterPro" id="IPR010240">
    <property type="entry name" value="Cys_deSase_IscS"/>
</dbReference>
<keyword evidence="9 11" id="KW-0411">Iron-sulfur</keyword>
<dbReference type="InterPro" id="IPR015424">
    <property type="entry name" value="PyrdxlP-dep_Trfase"/>
</dbReference>
<evidence type="ECO:0000256" key="4">
    <source>
        <dbReference type="ARBA" id="ARBA00022679"/>
    </source>
</evidence>
<feature type="active site" description="Cysteine persulfide intermediate" evidence="11">
    <location>
        <position position="328"/>
    </location>
</feature>
<dbReference type="InterPro" id="IPR017772">
    <property type="entry name" value="Cys_deSase_NifS_bac/arc"/>
</dbReference>
<dbReference type="GO" id="GO:0046872">
    <property type="term" value="F:metal ion binding"/>
    <property type="evidence" value="ECO:0007669"/>
    <property type="project" value="UniProtKB-KW"/>
</dbReference>
<reference evidence="15" key="1">
    <citation type="submission" date="2017-09" db="EMBL/GenBank/DDBJ databases">
        <title>Depth-based differentiation of microbial function through sediment-hosted aquifers and enrichment of novel symbionts in the deep terrestrial subsurface.</title>
        <authorList>
            <person name="Probst A.J."/>
            <person name="Ladd B."/>
            <person name="Jarett J.K."/>
            <person name="Geller-Mcgrath D.E."/>
            <person name="Sieber C.M.K."/>
            <person name="Emerson J.B."/>
            <person name="Anantharaman K."/>
            <person name="Thomas B.C."/>
            <person name="Malmstrom R."/>
            <person name="Stieglmeier M."/>
            <person name="Klingl A."/>
            <person name="Woyke T."/>
            <person name="Ryan C.M."/>
            <person name="Banfield J.F."/>
        </authorList>
    </citation>
    <scope>NUCLEOTIDE SEQUENCE [LARGE SCALE GENOMIC DNA]</scope>
</reference>
<evidence type="ECO:0000256" key="1">
    <source>
        <dbReference type="ARBA" id="ARBA00001933"/>
    </source>
</evidence>
<comment type="function">
    <text evidence="11">Master enzyme that delivers sulfur to a number of partners involved in Fe-S cluster assembly, tRNA modification or cofactor biosynthesis. Catalyzes the removal of elemental sulfur atoms from cysteine to produce alanine. Functions as a sulfur delivery protein for Fe-S cluster synthesis onto IscU, an Fe-S scaffold assembly protein, as well as other S acceptor proteins.</text>
</comment>
<dbReference type="Gene3D" id="1.10.260.50">
    <property type="match status" value="1"/>
</dbReference>
<feature type="binding site" evidence="11">
    <location>
        <begin position="202"/>
        <end position="204"/>
    </location>
    <ligand>
        <name>pyridoxal 5'-phosphate</name>
        <dbReference type="ChEBI" id="CHEBI:597326"/>
    </ligand>
</feature>
<dbReference type="InterPro" id="IPR016454">
    <property type="entry name" value="Cysteine_dSase"/>
</dbReference>
<protein>
    <recommendedName>
        <fullName evidence="11">Cysteine desulfurase IscS</fullName>
        <ecNumber evidence="11">2.8.1.7</ecNumber>
    </recommendedName>
</protein>
<dbReference type="NCBIfam" id="TIGR03402">
    <property type="entry name" value="FeS_nifS"/>
    <property type="match status" value="1"/>
</dbReference>
<dbReference type="AlphaFoldDB" id="A0A2M7S6Q8"/>
<accession>A0A2M7S6Q8</accession>
<evidence type="ECO:0000256" key="6">
    <source>
        <dbReference type="ARBA" id="ARBA00022723"/>
    </source>
</evidence>
<comment type="pathway">
    <text evidence="11">Cofactor biosynthesis; iron-sulfur cluster biosynthesis.</text>
</comment>
<name>A0A2M7S6Q8_9BACT</name>
<proteinExistence type="inferred from homology"/>
<feature type="binding site" evidence="11">
    <location>
        <begin position="74"/>
        <end position="75"/>
    </location>
    <ligand>
        <name>pyridoxal 5'-phosphate</name>
        <dbReference type="ChEBI" id="CHEBI:597326"/>
    </ligand>
</feature>
<evidence type="ECO:0000256" key="12">
    <source>
        <dbReference type="RuleBase" id="RU004504"/>
    </source>
</evidence>
<comment type="similarity">
    <text evidence="2 11">Belongs to the class-V pyridoxal-phosphate-dependent aminotransferase family. NifS/IscS subfamily.</text>
</comment>
<comment type="catalytic activity">
    <reaction evidence="10 11">
        <text>(sulfur carrier)-H + L-cysteine = (sulfur carrier)-SH + L-alanine</text>
        <dbReference type="Rhea" id="RHEA:43892"/>
        <dbReference type="Rhea" id="RHEA-COMP:14737"/>
        <dbReference type="Rhea" id="RHEA-COMP:14739"/>
        <dbReference type="ChEBI" id="CHEBI:29917"/>
        <dbReference type="ChEBI" id="CHEBI:35235"/>
        <dbReference type="ChEBI" id="CHEBI:57972"/>
        <dbReference type="ChEBI" id="CHEBI:64428"/>
        <dbReference type="EC" id="2.8.1.7"/>
    </reaction>
</comment>
<organism evidence="14 15">
    <name type="scientific">Candidatus Desantisbacteria bacterium CG_4_10_14_0_8_um_filter_48_22</name>
    <dbReference type="NCBI Taxonomy" id="1974543"/>
    <lineage>
        <taxon>Bacteria</taxon>
        <taxon>Candidatus Desantisiibacteriota</taxon>
    </lineage>
</organism>
<keyword evidence="6 11" id="KW-0479">Metal-binding</keyword>
<dbReference type="InterPro" id="IPR015421">
    <property type="entry name" value="PyrdxlP-dep_Trfase_major"/>
</dbReference>
<feature type="domain" description="Aminotransferase class V" evidence="13">
    <location>
        <begin position="7"/>
        <end position="369"/>
    </location>
</feature>
<feature type="binding site" evidence="11">
    <location>
        <position position="154"/>
    </location>
    <ligand>
        <name>pyridoxal 5'-phosphate</name>
        <dbReference type="ChEBI" id="CHEBI:597326"/>
    </ligand>
</feature>
<feature type="binding site" evidence="11">
    <location>
        <position position="182"/>
    </location>
    <ligand>
        <name>pyridoxal 5'-phosphate</name>
        <dbReference type="ChEBI" id="CHEBI:597326"/>
    </ligand>
</feature>
<comment type="subcellular location">
    <subcellularLocation>
        <location evidence="11">Cytoplasm</location>
    </subcellularLocation>
</comment>
<dbReference type="PROSITE" id="PS00595">
    <property type="entry name" value="AA_TRANSFER_CLASS_5"/>
    <property type="match status" value="1"/>
</dbReference>
<dbReference type="InterPro" id="IPR000192">
    <property type="entry name" value="Aminotrans_V_dom"/>
</dbReference>
<feature type="binding site" description="via persulfide group" evidence="11">
    <location>
        <position position="328"/>
    </location>
    <ligand>
        <name>[2Fe-2S] cluster</name>
        <dbReference type="ChEBI" id="CHEBI:190135"/>
        <note>ligand shared with IscU</note>
    </ligand>
</feature>
<evidence type="ECO:0000256" key="7">
    <source>
        <dbReference type="ARBA" id="ARBA00022898"/>
    </source>
</evidence>
<dbReference type="InterPro" id="IPR020578">
    <property type="entry name" value="Aminotrans_V_PyrdxlP_BS"/>
</dbReference>
<dbReference type="Proteomes" id="UP000229307">
    <property type="component" value="Unassembled WGS sequence"/>
</dbReference>
<dbReference type="HAMAP" id="MF_00331">
    <property type="entry name" value="Cys_desulf_IscS"/>
    <property type="match status" value="1"/>
</dbReference>
<dbReference type="Gene3D" id="3.40.640.10">
    <property type="entry name" value="Type I PLP-dependent aspartate aminotransferase-like (Major domain)"/>
    <property type="match status" value="1"/>
</dbReference>
<dbReference type="PIRSF" id="PIRSF005572">
    <property type="entry name" value="NifS"/>
    <property type="match status" value="1"/>
</dbReference>
<evidence type="ECO:0000313" key="14">
    <source>
        <dbReference type="EMBL" id="PIZ15212.1"/>
    </source>
</evidence>
<comment type="subunit">
    <text evidence="11">Homodimer. Forms a heterotetramer with IscU, interacts with other sulfur acceptors.</text>
</comment>
<keyword evidence="7 11" id="KW-0663">Pyridoxal phosphate</keyword>
<keyword evidence="4 11" id="KW-0808">Transferase</keyword>
<dbReference type="EMBL" id="PFMR01000276">
    <property type="protein sequence ID" value="PIZ15212.1"/>
    <property type="molecule type" value="Genomic_DNA"/>
</dbReference>
<evidence type="ECO:0000313" key="15">
    <source>
        <dbReference type="Proteomes" id="UP000229307"/>
    </source>
</evidence>
<dbReference type="InterPro" id="IPR015422">
    <property type="entry name" value="PyrdxlP-dep_Trfase_small"/>
</dbReference>
<evidence type="ECO:0000259" key="13">
    <source>
        <dbReference type="Pfam" id="PF00266"/>
    </source>
</evidence>
<evidence type="ECO:0000256" key="8">
    <source>
        <dbReference type="ARBA" id="ARBA00023004"/>
    </source>
</evidence>
<dbReference type="PANTHER" id="PTHR11601:SF34">
    <property type="entry name" value="CYSTEINE DESULFURASE"/>
    <property type="match status" value="1"/>
</dbReference>
<dbReference type="GO" id="GO:0031071">
    <property type="term" value="F:cysteine desulfurase activity"/>
    <property type="evidence" value="ECO:0007669"/>
    <property type="project" value="UniProtKB-UniRule"/>
</dbReference>
<gene>
    <name evidence="14" type="primary">nifS</name>
    <name evidence="11" type="synonym">iscS</name>
    <name evidence="14" type="ORF">COY52_10250</name>
</gene>
<dbReference type="SUPFAM" id="SSF53383">
    <property type="entry name" value="PLP-dependent transferases"/>
    <property type="match status" value="1"/>
</dbReference>